<sequence length="81" mass="8875">MFAINATTYRDISSKSAQKSSSTGAVVNLKKLLKTVKRIFAHSKPETKPTADVAVESSCLAEEEFQNLLNEELEARQSALC</sequence>
<reference evidence="2" key="1">
    <citation type="journal article" date="2021" name="Mol. Ecol. Resour.">
        <title>Phylogenomic analyses of the genus Drosophila reveals genomic signals of climate adaptation.</title>
        <authorList>
            <person name="Li F."/>
            <person name="Rane R.V."/>
            <person name="Luria V."/>
            <person name="Xiong Z."/>
            <person name="Chen J."/>
            <person name="Li Z."/>
            <person name="Catullo R.A."/>
            <person name="Griffin P.C."/>
            <person name="Schiffer M."/>
            <person name="Pearce S."/>
            <person name="Lee S.F."/>
            <person name="McElroy K."/>
            <person name="Stocker A."/>
            <person name="Shirriffs J."/>
            <person name="Cockerell F."/>
            <person name="Coppin C."/>
            <person name="Sgro C.M."/>
            <person name="Karger A."/>
            <person name="Cain J.W."/>
            <person name="Weber J.A."/>
            <person name="Santpere G."/>
            <person name="Kirschner M.W."/>
            <person name="Hoffmann A.A."/>
            <person name="Oakeshott J.G."/>
            <person name="Zhang G."/>
        </authorList>
    </citation>
    <scope>NUCLEOTIDE SEQUENCE</scope>
    <source>
        <strain evidence="2">BGI-SZ-2011g</strain>
    </source>
</reference>
<name>A0AAD4PKH3_9MUSC</name>
<organism evidence="2 3">
    <name type="scientific">Drosophila rubida</name>
    <dbReference type="NCBI Taxonomy" id="30044"/>
    <lineage>
        <taxon>Eukaryota</taxon>
        <taxon>Metazoa</taxon>
        <taxon>Ecdysozoa</taxon>
        <taxon>Arthropoda</taxon>
        <taxon>Hexapoda</taxon>
        <taxon>Insecta</taxon>
        <taxon>Pterygota</taxon>
        <taxon>Neoptera</taxon>
        <taxon>Endopterygota</taxon>
        <taxon>Diptera</taxon>
        <taxon>Brachycera</taxon>
        <taxon>Muscomorpha</taxon>
        <taxon>Ephydroidea</taxon>
        <taxon>Drosophilidae</taxon>
        <taxon>Drosophila</taxon>
    </lineage>
</organism>
<feature type="region of interest" description="Disordered" evidence="1">
    <location>
        <begin position="1"/>
        <end position="23"/>
    </location>
</feature>
<dbReference type="EMBL" id="JAJJHW010002585">
    <property type="protein sequence ID" value="KAH8370477.1"/>
    <property type="molecule type" value="Genomic_DNA"/>
</dbReference>
<protein>
    <submittedName>
        <fullName evidence="2">Uncharacterized protein</fullName>
    </submittedName>
</protein>
<evidence type="ECO:0000256" key="1">
    <source>
        <dbReference type="SAM" id="MobiDB-lite"/>
    </source>
</evidence>
<dbReference type="AlphaFoldDB" id="A0AAD4PKH3"/>
<accession>A0AAD4PKH3</accession>
<feature type="compositionally biased region" description="Polar residues" evidence="1">
    <location>
        <begin position="1"/>
        <end position="11"/>
    </location>
</feature>
<keyword evidence="3" id="KW-1185">Reference proteome</keyword>
<proteinExistence type="predicted"/>
<dbReference type="Proteomes" id="UP001200034">
    <property type="component" value="Unassembled WGS sequence"/>
</dbReference>
<gene>
    <name evidence="2" type="ORF">KR093_003607</name>
</gene>
<comment type="caution">
    <text evidence="2">The sequence shown here is derived from an EMBL/GenBank/DDBJ whole genome shotgun (WGS) entry which is preliminary data.</text>
</comment>
<evidence type="ECO:0000313" key="3">
    <source>
        <dbReference type="Proteomes" id="UP001200034"/>
    </source>
</evidence>
<evidence type="ECO:0000313" key="2">
    <source>
        <dbReference type="EMBL" id="KAH8370477.1"/>
    </source>
</evidence>